<accession>A0ABQ9QRP2</accession>
<feature type="region of interest" description="Disordered" evidence="1">
    <location>
        <begin position="1"/>
        <end position="55"/>
    </location>
</feature>
<dbReference type="EMBL" id="MLFU01000099">
    <property type="protein sequence ID" value="KAK1482431.1"/>
    <property type="molecule type" value="Genomic_DNA"/>
</dbReference>
<reference evidence="2 3" key="1">
    <citation type="submission" date="2016-10" db="EMBL/GenBank/DDBJ databases">
        <title>The genome sequence of Colletotrichum fioriniae PJ7.</title>
        <authorList>
            <person name="Baroncelli R."/>
        </authorList>
    </citation>
    <scope>NUCLEOTIDE SEQUENCE [LARGE SCALE GENOMIC DNA]</scope>
    <source>
        <strain evidence="2 3">Tom-12</strain>
    </source>
</reference>
<name>A0ABQ9QRP2_9PEZI</name>
<organism evidence="2 3">
    <name type="scientific">Colletotrichum tamarilloi</name>
    <dbReference type="NCBI Taxonomy" id="1209934"/>
    <lineage>
        <taxon>Eukaryota</taxon>
        <taxon>Fungi</taxon>
        <taxon>Dikarya</taxon>
        <taxon>Ascomycota</taxon>
        <taxon>Pezizomycotina</taxon>
        <taxon>Sordariomycetes</taxon>
        <taxon>Hypocreomycetidae</taxon>
        <taxon>Glomerellales</taxon>
        <taxon>Glomerellaceae</taxon>
        <taxon>Colletotrichum</taxon>
        <taxon>Colletotrichum acutatum species complex</taxon>
    </lineage>
</organism>
<dbReference type="RefSeq" id="XP_060375850.1">
    <property type="nucleotide sequence ID" value="XM_060529593.1"/>
</dbReference>
<evidence type="ECO:0000313" key="2">
    <source>
        <dbReference type="EMBL" id="KAK1482431.1"/>
    </source>
</evidence>
<dbReference type="GeneID" id="85413831"/>
<feature type="compositionally biased region" description="Polar residues" evidence="1">
    <location>
        <begin position="35"/>
        <end position="47"/>
    </location>
</feature>
<protein>
    <submittedName>
        <fullName evidence="2">Uncharacterized protein</fullName>
    </submittedName>
</protein>
<sequence>MAANVDEVRSPGDVSINETRAVPTTDEQDDHDSIHGQSLNNGPQRQISLGKRAPTEPIPERTWKFYLDASWALYSYENILSQQNQCIRSRRGHTKPQFEGRDVLSTSFGISCEGRFPYPAEFRQVAKLDGGHDVETGGAGPSAERLPKKTTNLKTKEIIFNTRMFSISRTSFYRIGSLIR</sequence>
<gene>
    <name evidence="2" type="ORF">CTAM01_13591</name>
</gene>
<keyword evidence="3" id="KW-1185">Reference proteome</keyword>
<dbReference type="Proteomes" id="UP001227543">
    <property type="component" value="Unassembled WGS sequence"/>
</dbReference>
<comment type="caution">
    <text evidence="2">The sequence shown here is derived from an EMBL/GenBank/DDBJ whole genome shotgun (WGS) entry which is preliminary data.</text>
</comment>
<evidence type="ECO:0000256" key="1">
    <source>
        <dbReference type="SAM" id="MobiDB-lite"/>
    </source>
</evidence>
<feature type="compositionally biased region" description="Basic and acidic residues" evidence="1">
    <location>
        <begin position="1"/>
        <end position="10"/>
    </location>
</feature>
<proteinExistence type="predicted"/>
<evidence type="ECO:0000313" key="3">
    <source>
        <dbReference type="Proteomes" id="UP001227543"/>
    </source>
</evidence>